<feature type="domain" description="Fibronectin type-III" evidence="12">
    <location>
        <begin position="577"/>
        <end position="672"/>
    </location>
</feature>
<dbReference type="FunFam" id="2.60.40.10:FF:001603">
    <property type="entry name" value="Roundabout 2"/>
    <property type="match status" value="1"/>
</dbReference>
<evidence type="ECO:0000259" key="12">
    <source>
        <dbReference type="PROSITE" id="PS50853"/>
    </source>
</evidence>
<dbReference type="GO" id="GO:0030154">
    <property type="term" value="P:cell differentiation"/>
    <property type="evidence" value="ECO:0007669"/>
    <property type="project" value="UniProtKB-ARBA"/>
</dbReference>
<dbReference type="CDD" id="cd05724">
    <property type="entry name" value="IgI_2_Robo"/>
    <property type="match status" value="1"/>
</dbReference>
<dbReference type="InterPro" id="IPR013783">
    <property type="entry name" value="Ig-like_fold"/>
</dbReference>
<evidence type="ECO:0000256" key="3">
    <source>
        <dbReference type="ARBA" id="ARBA00022729"/>
    </source>
</evidence>
<dbReference type="SMART" id="SM00408">
    <property type="entry name" value="IGc2"/>
    <property type="match status" value="5"/>
</dbReference>
<dbReference type="PROSITE" id="PS50835">
    <property type="entry name" value="IG_LIKE"/>
    <property type="match status" value="5"/>
</dbReference>
<dbReference type="EMBL" id="GDHF01007124">
    <property type="protein sequence ID" value="JAI45190.1"/>
    <property type="molecule type" value="Transcribed_RNA"/>
</dbReference>
<evidence type="ECO:0000259" key="11">
    <source>
        <dbReference type="PROSITE" id="PS50835"/>
    </source>
</evidence>
<evidence type="ECO:0000256" key="2">
    <source>
        <dbReference type="ARBA" id="ARBA00022692"/>
    </source>
</evidence>
<evidence type="ECO:0000256" key="4">
    <source>
        <dbReference type="ARBA" id="ARBA00022737"/>
    </source>
</evidence>
<keyword evidence="4" id="KW-0677">Repeat</keyword>
<feature type="region of interest" description="Disordered" evidence="9">
    <location>
        <begin position="1123"/>
        <end position="1260"/>
    </location>
</feature>
<dbReference type="SUPFAM" id="SSF48726">
    <property type="entry name" value="Immunoglobulin"/>
    <property type="match status" value="5"/>
</dbReference>
<dbReference type="FunFam" id="2.60.40.10:FF:000948">
    <property type="entry name" value="Roundabout 1"/>
    <property type="match status" value="1"/>
</dbReference>
<dbReference type="Gene3D" id="2.60.40.10">
    <property type="entry name" value="Immunoglobulins"/>
    <property type="match status" value="8"/>
</dbReference>
<evidence type="ECO:0000256" key="5">
    <source>
        <dbReference type="ARBA" id="ARBA00022989"/>
    </source>
</evidence>
<dbReference type="Pfam" id="PF13927">
    <property type="entry name" value="Ig_3"/>
    <property type="match status" value="1"/>
</dbReference>
<dbReference type="PROSITE" id="PS50853">
    <property type="entry name" value="FN3"/>
    <property type="match status" value="2"/>
</dbReference>
<feature type="transmembrane region" description="Helical" evidence="10">
    <location>
        <begin position="984"/>
        <end position="1006"/>
    </location>
</feature>
<keyword evidence="2 10" id="KW-0812">Transmembrane</keyword>
<feature type="domain" description="Ig-like" evidence="11">
    <location>
        <begin position="361"/>
        <end position="456"/>
    </location>
</feature>
<feature type="region of interest" description="Disordered" evidence="9">
    <location>
        <begin position="1"/>
        <end position="29"/>
    </location>
</feature>
<dbReference type="EMBL" id="GDHF01027417">
    <property type="protein sequence ID" value="JAI24897.1"/>
    <property type="molecule type" value="Transcribed_RNA"/>
</dbReference>
<dbReference type="GO" id="GO:0009653">
    <property type="term" value="P:anatomical structure morphogenesis"/>
    <property type="evidence" value="ECO:0007669"/>
    <property type="project" value="UniProtKB-ARBA"/>
</dbReference>
<dbReference type="OrthoDB" id="428111at2759"/>
<dbReference type="GO" id="GO:0016020">
    <property type="term" value="C:membrane"/>
    <property type="evidence" value="ECO:0007669"/>
    <property type="project" value="UniProtKB-SubCell"/>
</dbReference>
<dbReference type="FunFam" id="2.60.40.10:FF:000032">
    <property type="entry name" value="palladin isoform X1"/>
    <property type="match status" value="1"/>
</dbReference>
<evidence type="ECO:0000256" key="7">
    <source>
        <dbReference type="ARBA" id="ARBA00023157"/>
    </source>
</evidence>
<dbReference type="InterPro" id="IPR036116">
    <property type="entry name" value="FN3_sf"/>
</dbReference>
<feature type="region of interest" description="Disordered" evidence="9">
    <location>
        <begin position="1308"/>
        <end position="1431"/>
    </location>
</feature>
<feature type="region of interest" description="Disordered" evidence="9">
    <location>
        <begin position="1448"/>
        <end position="1475"/>
    </location>
</feature>
<organism evidence="13">
    <name type="scientific">Bactrocera latifrons</name>
    <name type="common">Malaysian fruit fly</name>
    <name type="synonym">Chaetodacus latifrons</name>
    <dbReference type="NCBI Taxonomy" id="174628"/>
    <lineage>
        <taxon>Eukaryota</taxon>
        <taxon>Metazoa</taxon>
        <taxon>Ecdysozoa</taxon>
        <taxon>Arthropoda</taxon>
        <taxon>Hexapoda</taxon>
        <taxon>Insecta</taxon>
        <taxon>Pterygota</taxon>
        <taxon>Neoptera</taxon>
        <taxon>Endopterygota</taxon>
        <taxon>Diptera</taxon>
        <taxon>Brachycera</taxon>
        <taxon>Muscomorpha</taxon>
        <taxon>Tephritoidea</taxon>
        <taxon>Tephritidae</taxon>
        <taxon>Bactrocera</taxon>
        <taxon>Bactrocera</taxon>
    </lineage>
</organism>
<proteinExistence type="predicted"/>
<dbReference type="InterPro" id="IPR050964">
    <property type="entry name" value="Striated_Muscle_Regulatory"/>
</dbReference>
<evidence type="ECO:0000256" key="6">
    <source>
        <dbReference type="ARBA" id="ARBA00023136"/>
    </source>
</evidence>
<dbReference type="InterPro" id="IPR007110">
    <property type="entry name" value="Ig-like_dom"/>
</dbReference>
<feature type="domain" description="Ig-like" evidence="11">
    <location>
        <begin position="465"/>
        <end position="554"/>
    </location>
</feature>
<dbReference type="InterPro" id="IPR003598">
    <property type="entry name" value="Ig_sub2"/>
</dbReference>
<dbReference type="GO" id="GO:0007399">
    <property type="term" value="P:nervous system development"/>
    <property type="evidence" value="ECO:0007669"/>
    <property type="project" value="UniProtKB-ARBA"/>
</dbReference>
<comment type="subcellular location">
    <subcellularLocation>
        <location evidence="1">Membrane</location>
        <topology evidence="1">Single-pass membrane protein</topology>
    </subcellularLocation>
</comment>
<evidence type="ECO:0000313" key="13">
    <source>
        <dbReference type="EMBL" id="JAI24897.1"/>
    </source>
</evidence>
<evidence type="ECO:0000256" key="9">
    <source>
        <dbReference type="SAM" id="MobiDB-lite"/>
    </source>
</evidence>
<dbReference type="FunFam" id="2.60.40.10:FF:000008">
    <property type="entry name" value="roundabout homolog 2 isoform X2"/>
    <property type="match status" value="1"/>
</dbReference>
<protein>
    <submittedName>
        <fullName evidence="13">Roundabout 2</fullName>
    </submittedName>
</protein>
<sequence length="1475" mass="160055">MQQRADGNTPHALAAEWQRQQRRRQRTTVATQPTLKIHTNAASSLLMRGALMLLLLLMVDDSGLAGMQHVAALKGDNPRIIEHPMDMTVPKNDPFTFNCKAEGDPTPSIQWFKDGHELKTDTGSHRLMLPAGGLFFLKVIHSRRESDAGTYWCVAKNEFGVARSRNATLQVAFLRDEFRLEPQNTRVAQGEVALMECGAPRGSPEPQISWRKNGQTMNLSSNKRIRIVDGGNLAIQDARQSDDGRYQCVVKNVVGTRESATAFLKVHVRPFLIRGPQNQTAVVGSSVIFQCRIGGDPLPDVLWRRTASGGNMPLRRVHILEDRSLKLDDVTLEDMGEYSCEADNAVGSITATGTLTVHAPPKFITRPKNQLVEVGDEVLFECQASGYPKPTLYWSVEGNSSLLFPGYKDGRIEVTLTPEGRSVLSILRFAREDSGKVVVCNALNAVGSVSSRTVVTVDTQFELPPPIIELGPVNQTLPVKSIVTLPCRTSGTPTPQVSWYLDGMPIDVNEHERRNLSEAGTLTIADLLRNEDEGLYTCVASNRNGKSSWSGYLRLDTPTNPNIKFYRAPELSTHPGPPGKPQVVEKTEDSVTLSWTRSNKVGASSLVGYVVEMFGKNETDGWVAVGARIQNTTFMQVGMVPGVNYFFVIRAENSHGLSLPSPMSEPINVGMRFFNSGLDLSEARASLLSGDVVELINASIVDSTSMKLTWQIINGKYVEGFYIYARQLPNPPTSTAAAGKERGSANANPLLAARSGSSSSSSASASADAATAALISAKPNIAAARRDATVKNAATATSSTTYRMLTILNGGGASSCTMTGLLQYTLYEFFIVPFYKSVEGKPSNSRIARTLEDVINETPFGMEAVLLNSSAVFLKWRAPAMKPQHGILLFYHVIVRGIDTAHNFSRILTNVTIDSASPTLVLANLTEGVMYTVSVAAGNNAGIGPYCAPATLRLDPITKRLDPFINQRYPINQDHVDDVLTQPWFIILLGAFLAMMMLSLGAMVFIKRKHMMMKQSALNTIRGAHPTDVLKMPSLSRNGNGYWLDASSGGMVWRTSPSGDTLDLQKDQIADYAPVCLTNGTVGVNSGESGSGVGERSQQRYVGEYSNIPTDYAEVSSFGKAASEYGCGGTQRHETSSPAPYATSAILNGGGQHQQQQQQQPRYQQRPGDFRMQQQQLQQQQQQQPPPVPQGFQPLKGTKENQQPTPQPRSGQSGSAASSSSTSASAQKPNQMSSSANAGAQKAQPQQLVHKRQESDSKLPNFMRSFRRENSDFFPQMKRYSAVLGNSSNLSSPQLVQAQRASVMLPRGSIYNNNNNNNNNKNETTTSNDNKPKDKNSITTSVTTTTSTTAAVTTTANSASNAAKQQQAPTAQPQQTTPKSNSTTSANKPNNNNSANGGNSASVSAAQPQADKSGWLNNLTPRPRREKTESVIVLQNSAARQQSFLAQLIQQQQNRSSENSGLGTPGTRTSSVLPD</sequence>
<feature type="domain" description="Ig-like" evidence="11">
    <location>
        <begin position="78"/>
        <end position="170"/>
    </location>
</feature>
<dbReference type="FunFam" id="2.60.40.10:FF:000053">
    <property type="entry name" value="Roundabout guidance receptor 1"/>
    <property type="match status" value="1"/>
</dbReference>
<feature type="domain" description="Ig-like" evidence="11">
    <location>
        <begin position="176"/>
        <end position="265"/>
    </location>
</feature>
<evidence type="ECO:0000256" key="10">
    <source>
        <dbReference type="SAM" id="Phobius"/>
    </source>
</evidence>
<feature type="compositionally biased region" description="Polar residues" evidence="9">
    <location>
        <begin position="1454"/>
        <end position="1475"/>
    </location>
</feature>
<feature type="domain" description="Fibronectin type-III" evidence="12">
    <location>
        <begin position="858"/>
        <end position="957"/>
    </location>
</feature>
<dbReference type="InterPro" id="IPR003961">
    <property type="entry name" value="FN3_dom"/>
</dbReference>
<keyword evidence="6 10" id="KW-0472">Membrane</keyword>
<keyword evidence="5 10" id="KW-1133">Transmembrane helix</keyword>
<evidence type="ECO:0000313" key="14">
    <source>
        <dbReference type="EMBL" id="JAI45190.1"/>
    </source>
</evidence>
<dbReference type="CDD" id="cd07693">
    <property type="entry name" value="IgC_1_Robo"/>
    <property type="match status" value="1"/>
</dbReference>
<reference evidence="13" key="1">
    <citation type="submission" date="2015-06" db="EMBL/GenBank/DDBJ databases">
        <authorList>
            <person name="Hoefler B.C."/>
            <person name="Straight P.D."/>
        </authorList>
    </citation>
    <scope>NUCLEOTIDE SEQUENCE</scope>
</reference>
<dbReference type="CDD" id="cd00063">
    <property type="entry name" value="FN3"/>
    <property type="match status" value="2"/>
</dbReference>
<feature type="compositionally biased region" description="Polar residues" evidence="9">
    <location>
        <begin position="1228"/>
        <end position="1247"/>
    </location>
</feature>
<gene>
    <name evidence="13" type="primary">ROBO2_2</name>
    <name evidence="14" type="synonym">ROBO2_1</name>
    <name evidence="14" type="ORF">c1_g1_i3</name>
    <name evidence="13" type="ORF">c1_g1_i4</name>
</gene>
<evidence type="ECO:0000256" key="8">
    <source>
        <dbReference type="ARBA" id="ARBA00023319"/>
    </source>
</evidence>
<dbReference type="SUPFAM" id="SSF49265">
    <property type="entry name" value="Fibronectin type III"/>
    <property type="match status" value="1"/>
</dbReference>
<dbReference type="InterPro" id="IPR013098">
    <property type="entry name" value="Ig_I-set"/>
</dbReference>
<dbReference type="FunFam" id="2.60.40.10:FF:000026">
    <property type="entry name" value="roundabout homolog 2 isoform X1"/>
    <property type="match status" value="1"/>
</dbReference>
<feature type="compositionally biased region" description="Low complexity" evidence="9">
    <location>
        <begin position="1210"/>
        <end position="1227"/>
    </location>
</feature>
<dbReference type="Pfam" id="PF00041">
    <property type="entry name" value="fn3"/>
    <property type="match status" value="2"/>
</dbReference>
<dbReference type="InterPro" id="IPR036179">
    <property type="entry name" value="Ig-like_dom_sf"/>
</dbReference>
<keyword evidence="3" id="KW-0732">Signal</keyword>
<feature type="compositionally biased region" description="Low complexity" evidence="9">
    <location>
        <begin position="1153"/>
        <end position="1183"/>
    </location>
</feature>
<dbReference type="SMART" id="SM00060">
    <property type="entry name" value="FN3"/>
    <property type="match status" value="3"/>
</dbReference>
<dbReference type="InterPro" id="IPR003599">
    <property type="entry name" value="Ig_sub"/>
</dbReference>
<evidence type="ECO:0000256" key="1">
    <source>
        <dbReference type="ARBA" id="ARBA00004167"/>
    </source>
</evidence>
<feature type="domain" description="Ig-like" evidence="11">
    <location>
        <begin position="270"/>
        <end position="356"/>
    </location>
</feature>
<name>A0A0K8UDZ4_BACLA</name>
<dbReference type="PANTHER" id="PTHR13817">
    <property type="entry name" value="TITIN"/>
    <property type="match status" value="1"/>
</dbReference>
<accession>A0A0K8UDZ4</accession>
<dbReference type="PANTHER" id="PTHR13817:SF172">
    <property type="entry name" value="IG-LIKE DOMAIN-CONTAINING PROTEIN"/>
    <property type="match status" value="1"/>
</dbReference>
<keyword evidence="7" id="KW-1015">Disulfide bond</keyword>
<dbReference type="Pfam" id="PF07679">
    <property type="entry name" value="I-set"/>
    <property type="match status" value="4"/>
</dbReference>
<keyword evidence="8" id="KW-0393">Immunoglobulin domain</keyword>
<feature type="non-terminal residue" evidence="13">
    <location>
        <position position="1475"/>
    </location>
</feature>
<feature type="compositionally biased region" description="Low complexity" evidence="9">
    <location>
        <begin position="1339"/>
        <end position="1406"/>
    </location>
</feature>
<dbReference type="SMART" id="SM00409">
    <property type="entry name" value="IG"/>
    <property type="match status" value="5"/>
</dbReference>
<dbReference type="FunFam" id="2.60.40.10:FF:002217">
    <property type="entry name" value="Roundabout 2"/>
    <property type="match status" value="1"/>
</dbReference>
<feature type="compositionally biased region" description="Low complexity" evidence="9">
    <location>
        <begin position="1312"/>
        <end position="1329"/>
    </location>
</feature>